<reference evidence="2 3" key="1">
    <citation type="submission" date="2014-08" db="EMBL/GenBank/DDBJ databases">
        <title>Complete genome sequence of Corynebacterium aquilae S-613T(T) (=DSM 44791(T)), isolated from the choana of a healthy golden eagle.</title>
        <authorList>
            <person name="Ruckert C."/>
            <person name="Albersmeier A."/>
            <person name="Winkler A."/>
            <person name="Kalinowski J."/>
        </authorList>
    </citation>
    <scope>NUCLEOTIDE SEQUENCE [LARGE SCALE GENOMIC DNA]</scope>
    <source>
        <strain evidence="2 3">S-613</strain>
    </source>
</reference>
<dbReference type="OrthoDB" id="9978368at2"/>
<dbReference type="EMBL" id="CP009245">
    <property type="protein sequence ID" value="APT84241.1"/>
    <property type="molecule type" value="Genomic_DNA"/>
</dbReference>
<feature type="compositionally biased region" description="Basic and acidic residues" evidence="1">
    <location>
        <begin position="100"/>
        <end position="117"/>
    </location>
</feature>
<dbReference type="KEGG" id="caqu:CAQU_03220"/>
<gene>
    <name evidence="2" type="ORF">CAQU_03220</name>
</gene>
<organism evidence="2 3">
    <name type="scientific">Corynebacterium aquilae DSM 44791</name>
    <dbReference type="NCBI Taxonomy" id="1431546"/>
    <lineage>
        <taxon>Bacteria</taxon>
        <taxon>Bacillati</taxon>
        <taxon>Actinomycetota</taxon>
        <taxon>Actinomycetes</taxon>
        <taxon>Mycobacteriales</taxon>
        <taxon>Corynebacteriaceae</taxon>
        <taxon>Corynebacterium</taxon>
    </lineage>
</organism>
<keyword evidence="3" id="KW-1185">Reference proteome</keyword>
<dbReference type="RefSeq" id="WP_075725143.1">
    <property type="nucleotide sequence ID" value="NZ_CP009245.1"/>
</dbReference>
<dbReference type="Proteomes" id="UP000185478">
    <property type="component" value="Chromosome"/>
</dbReference>
<evidence type="ECO:0000313" key="2">
    <source>
        <dbReference type="EMBL" id="APT84241.1"/>
    </source>
</evidence>
<feature type="region of interest" description="Disordered" evidence="1">
    <location>
        <begin position="78"/>
        <end position="117"/>
    </location>
</feature>
<accession>A0A1L7CEG7</accession>
<name>A0A1L7CEG7_9CORY</name>
<evidence type="ECO:0000256" key="1">
    <source>
        <dbReference type="SAM" id="MobiDB-lite"/>
    </source>
</evidence>
<dbReference type="AlphaFoldDB" id="A0A1L7CEG7"/>
<protein>
    <submittedName>
        <fullName evidence="2">Uncharacterized protein</fullName>
    </submittedName>
</protein>
<sequence>MSSRQRARDALSGTLEVARRREELLAEALSLLDKRAQLEQKMSPLLTELHGTGLTYKFLHEALGISAKEVKRIADLAASETAESGDKEDSHAPESGNEGTENRDETAEHNHHEDGGM</sequence>
<proteinExistence type="predicted"/>
<evidence type="ECO:0000313" key="3">
    <source>
        <dbReference type="Proteomes" id="UP000185478"/>
    </source>
</evidence>